<organism evidence="3 4">
    <name type="scientific">Niastella vici</name>
    <dbReference type="NCBI Taxonomy" id="1703345"/>
    <lineage>
        <taxon>Bacteria</taxon>
        <taxon>Pseudomonadati</taxon>
        <taxon>Bacteroidota</taxon>
        <taxon>Chitinophagia</taxon>
        <taxon>Chitinophagales</taxon>
        <taxon>Chitinophagaceae</taxon>
        <taxon>Niastella</taxon>
    </lineage>
</organism>
<feature type="signal peptide" evidence="2">
    <location>
        <begin position="1"/>
        <end position="18"/>
    </location>
</feature>
<dbReference type="EMBL" id="LVYD01000051">
    <property type="protein sequence ID" value="OQP62328.1"/>
    <property type="molecule type" value="Genomic_DNA"/>
</dbReference>
<evidence type="ECO:0000313" key="4">
    <source>
        <dbReference type="Proteomes" id="UP000192796"/>
    </source>
</evidence>
<keyword evidence="1" id="KW-0802">TPR repeat</keyword>
<dbReference type="InterPro" id="IPR021314">
    <property type="entry name" value="DUF2911"/>
</dbReference>
<accession>A0A1V9FVK2</accession>
<comment type="caution">
    <text evidence="3">The sequence shown here is derived from an EMBL/GenBank/DDBJ whole genome shotgun (WGS) entry which is preliminary data.</text>
</comment>
<reference evidence="3 4" key="1">
    <citation type="submission" date="2016-03" db="EMBL/GenBank/DDBJ databases">
        <title>Niastella vici sp. nov., isolated from farmland soil.</title>
        <authorList>
            <person name="Chen L."/>
            <person name="Wang D."/>
            <person name="Yang S."/>
            <person name="Wang G."/>
        </authorList>
    </citation>
    <scope>NUCLEOTIDE SEQUENCE [LARGE SCALE GENOMIC DNA]</scope>
    <source>
        <strain evidence="3 4">DJ57</strain>
    </source>
</reference>
<keyword evidence="4" id="KW-1185">Reference proteome</keyword>
<gene>
    <name evidence="3" type="ORF">A3860_28605</name>
</gene>
<dbReference type="Gene3D" id="1.25.40.10">
    <property type="entry name" value="Tetratricopeptide repeat domain"/>
    <property type="match status" value="1"/>
</dbReference>
<feature type="chain" id="PRO_5012799866" evidence="2">
    <location>
        <begin position="19"/>
        <end position="369"/>
    </location>
</feature>
<dbReference type="OrthoDB" id="9808374at2"/>
<evidence type="ECO:0000313" key="3">
    <source>
        <dbReference type="EMBL" id="OQP62328.1"/>
    </source>
</evidence>
<name>A0A1V9FVK2_9BACT</name>
<dbReference type="STRING" id="1703345.A3860_28605"/>
<dbReference type="InterPro" id="IPR019734">
    <property type="entry name" value="TPR_rpt"/>
</dbReference>
<proteinExistence type="predicted"/>
<dbReference type="Proteomes" id="UP000192796">
    <property type="component" value="Unassembled WGS sequence"/>
</dbReference>
<feature type="repeat" description="TPR" evidence="1">
    <location>
        <begin position="316"/>
        <end position="349"/>
    </location>
</feature>
<keyword evidence="2" id="KW-0732">Signal</keyword>
<evidence type="ECO:0000256" key="1">
    <source>
        <dbReference type="PROSITE-ProRule" id="PRU00339"/>
    </source>
</evidence>
<sequence length="369" mass="41285">MKKTLLACIAFTCCIASYSQLMTPPNGGNKKAMVGERIGITDVTINYDRPAVKGREGKIWGDLIQKGFNDLGFGTSKAAPWRAGANENTTIEFSTPVSIEGQALPAGKYGFFIAYDPQECIVIFSKNSTSWGSFYYDPKEDALRVKVKPQPLDKSVEWLTYAFTDETNTGATVALTWEKLKIPFKVETDYNNLQLESFRRELRSDKAFNPGWQSFNQAAQFCLQNNINLEEGMKWADDAINLQFIGEKNFVTLSTKAGFLKKLNRDAEAEALMKEALPMGTVQQLHAYARQLLQQKKSKEAFEVFKLNFDKNPNEFTTQVGMARGYSAIGDYKKALGFAQKALTQAPDNGNKTNVEKMIKTLQEGKDVN</sequence>
<dbReference type="SUPFAM" id="SSF81901">
    <property type="entry name" value="HCP-like"/>
    <property type="match status" value="1"/>
</dbReference>
<dbReference type="InterPro" id="IPR011990">
    <property type="entry name" value="TPR-like_helical_dom_sf"/>
</dbReference>
<protein>
    <submittedName>
        <fullName evidence="3">Uncharacterized protein</fullName>
    </submittedName>
</protein>
<evidence type="ECO:0000256" key="2">
    <source>
        <dbReference type="SAM" id="SignalP"/>
    </source>
</evidence>
<dbReference type="Pfam" id="PF11138">
    <property type="entry name" value="DUF2911"/>
    <property type="match status" value="1"/>
</dbReference>
<dbReference type="PROSITE" id="PS50005">
    <property type="entry name" value="TPR"/>
    <property type="match status" value="1"/>
</dbReference>
<dbReference type="RefSeq" id="WP_081149232.1">
    <property type="nucleotide sequence ID" value="NZ_LVYD01000051.1"/>
</dbReference>
<dbReference type="AlphaFoldDB" id="A0A1V9FVK2"/>